<dbReference type="InterPro" id="IPR026255">
    <property type="entry name" value="NADP_transhyd_a"/>
</dbReference>
<dbReference type="GO" id="GO:0006740">
    <property type="term" value="P:NADPH regeneration"/>
    <property type="evidence" value="ECO:0007669"/>
    <property type="project" value="TreeGrafter"/>
</dbReference>
<dbReference type="PANTHER" id="PTHR10160:SF19">
    <property type="entry name" value="PROTON-TRANSLOCATING NAD(P)(+) TRANSHYDROGENASE"/>
    <property type="match status" value="1"/>
</dbReference>
<dbReference type="SMART" id="SM01003">
    <property type="entry name" value="AlaDh_PNT_N"/>
    <property type="match status" value="1"/>
</dbReference>
<evidence type="ECO:0000256" key="11">
    <source>
        <dbReference type="ARBA" id="ARBA00022857"/>
    </source>
</evidence>
<keyword evidence="17" id="KW-0496">Mitochondrion</keyword>
<feature type="transmembrane region" description="Helical" evidence="24">
    <location>
        <begin position="577"/>
        <end position="598"/>
    </location>
</feature>
<evidence type="ECO:0000256" key="20">
    <source>
        <dbReference type="ARBA" id="ARBA00054910"/>
    </source>
</evidence>
<feature type="transmembrane region" description="Helical" evidence="24">
    <location>
        <begin position="685"/>
        <end position="706"/>
    </location>
</feature>
<organism evidence="27">
    <name type="scientific">Arion vulgaris</name>
    <dbReference type="NCBI Taxonomy" id="1028688"/>
    <lineage>
        <taxon>Eukaryota</taxon>
        <taxon>Metazoa</taxon>
        <taxon>Spiralia</taxon>
        <taxon>Lophotrochozoa</taxon>
        <taxon>Mollusca</taxon>
        <taxon>Gastropoda</taxon>
        <taxon>Heterobranchia</taxon>
        <taxon>Euthyneura</taxon>
        <taxon>Panpulmonata</taxon>
        <taxon>Eupulmonata</taxon>
        <taxon>Stylommatophora</taxon>
        <taxon>Helicina</taxon>
        <taxon>Arionoidea</taxon>
        <taxon>Arionidae</taxon>
        <taxon>Arion</taxon>
    </lineage>
</organism>
<name>A0A0B7BKQ0_9EUPU</name>
<evidence type="ECO:0000256" key="10">
    <source>
        <dbReference type="ARBA" id="ARBA00022792"/>
    </source>
</evidence>
<sequence>MLRVHRAAVMAEVGSHIYKLSARCSRGLRTAVGQLHKQAETKTETIAGIPYKNLSIGVPKELFTNERRVALVPSAVQTLTKKGFTVNIEEDAGHGAKFLNNDYAAVGANVKGKSEIYKSDIILKVRAPLHEEVANFKERGTLLSFINPGQNKDLLDTLAQKQLTVFAMDCVPRISRAQVFDALSSMANIAGYKAVIEAANNFGRFFTGQITAAGKVPPAKVLVIGGGVAGLSAIGTAKNMGAIVRGFDTRSAVKEQVESFGAEFLEVTLKESGDGVGGYAKEMSPEFIAAEMALFAKQCKEIDILITTALIPGRPAPKLISKEMVESMKPGSVIVDLAAEAGGNVETTKPGELYIYKDVVHIGYTDLPSRLPTQSSTLYANNISKLLLSFGEKDHYNVNLEDEVVRGSIILQDGTLLWPPPRPKVEPGAPPATVAKPAVKEPPPPPNYFANTMKDSLMYTAGLSTMIGLGIASPNSAFTSMVNVFGLAGIVGYHTVWGVTPALHSPLMSVTNAISGITAVGGLLLMGGGYYPTNTIQTLAALAAFISSINIGGGFVVTKRMLDMFKRPTDPPEYTQLYAIPAIAFLSGYGYCASTGTYPDIHQMAYLAASLCCVGALSGLSSQTTSRLGNAMGIIGVSTGVVATLGLLKPTPETFTQMASCMGLGGLIGTVMAKRMEVTDLPQMVALFHSLVGAAAVLTCFSNYLLEQPHFDTDPAANVIKTFLFLGTFIGGITFTGSLVAFGKLQGALKSEPLLLPGRNILNAGMMSANVAALIYYMMDNSPSVGISMLGTATALSSTLGVTLTAAIGGADMPVVITVLNSYSGWALCAEGFMLDNNLMTIVGALIGSSGAILSYIMCKAMNRSLPNVILGGYGTSSTGGGKPMEITGTHTEINVDGTVDLIQEAKNIIIVPGYGLCVAKAQYPIAEMVDVLRKKGKNVRFGIHPVAGRMPGQLNVLLAEAGVPYDIVLEMDELNHDFPNTDLAMVIGANDTVNSAAEEDPNSIIAGMPVLRVWLAKHCIVMKRTLGVGYAAVDNPIFFKPSTSMLLGDAKKTCDALLTNLKQRLENDS</sequence>
<gene>
    <name evidence="27" type="primary">ORF190926</name>
</gene>
<dbReference type="SUPFAM" id="SSF52283">
    <property type="entry name" value="Formate/glycerate dehydrogenase catalytic domain-like"/>
    <property type="match status" value="1"/>
</dbReference>
<comment type="catalytic activity">
    <reaction evidence="19">
        <text>NAD(+) + NADPH + H(+)(in) = NADH + NADP(+) + H(+)(out)</text>
        <dbReference type="Rhea" id="RHEA:47992"/>
        <dbReference type="ChEBI" id="CHEBI:15378"/>
        <dbReference type="ChEBI" id="CHEBI:57540"/>
        <dbReference type="ChEBI" id="CHEBI:57783"/>
        <dbReference type="ChEBI" id="CHEBI:57945"/>
        <dbReference type="ChEBI" id="CHEBI:58349"/>
        <dbReference type="EC" id="7.1.1.1"/>
    </reaction>
</comment>
<dbReference type="InterPro" id="IPR034300">
    <property type="entry name" value="PNTB-like"/>
</dbReference>
<keyword evidence="12" id="KW-0809">Transit peptide</keyword>
<dbReference type="GO" id="GO:0005886">
    <property type="term" value="C:plasma membrane"/>
    <property type="evidence" value="ECO:0007669"/>
    <property type="project" value="UniProtKB-SubCell"/>
</dbReference>
<evidence type="ECO:0000256" key="21">
    <source>
        <dbReference type="ARBA" id="ARBA00061558"/>
    </source>
</evidence>
<dbReference type="InterPro" id="IPR024605">
    <property type="entry name" value="NADP_transhyd_a_C"/>
</dbReference>
<feature type="transmembrane region" description="Helical" evidence="24">
    <location>
        <begin position="628"/>
        <end position="648"/>
    </location>
</feature>
<keyword evidence="7" id="KW-0997">Cell inner membrane</keyword>
<dbReference type="SMART" id="SM01002">
    <property type="entry name" value="AlaDh_PNT_C"/>
    <property type="match status" value="1"/>
</dbReference>
<evidence type="ECO:0000256" key="9">
    <source>
        <dbReference type="ARBA" id="ARBA00022741"/>
    </source>
</evidence>
<dbReference type="Pfam" id="PF01262">
    <property type="entry name" value="AlaDh_PNT_C"/>
    <property type="match status" value="1"/>
</dbReference>
<evidence type="ECO:0000256" key="2">
    <source>
        <dbReference type="ARBA" id="ARBA00004429"/>
    </source>
</evidence>
<accession>A0A0B7BKQ0</accession>
<protein>
    <recommendedName>
        <fullName evidence="22">NAD(P) transhydrogenase, mitochondrial</fullName>
        <ecNumber evidence="5">7.1.1.1</ecNumber>
    </recommendedName>
    <alternativeName>
        <fullName evidence="23">Nicotinamide nucleotide transhydrogenase</fullName>
    </alternativeName>
</protein>
<comment type="subunit">
    <text evidence="4">Homodimer.</text>
</comment>
<evidence type="ECO:0000256" key="19">
    <source>
        <dbReference type="ARBA" id="ARBA00048202"/>
    </source>
</evidence>
<dbReference type="Gene3D" id="3.40.50.1220">
    <property type="entry name" value="TPP-binding domain"/>
    <property type="match status" value="1"/>
</dbReference>
<keyword evidence="15" id="KW-0007">Acetylation</keyword>
<dbReference type="Pfam" id="PF12769">
    <property type="entry name" value="PNTB_4TM"/>
    <property type="match status" value="1"/>
</dbReference>
<feature type="transmembrane region" description="Helical" evidence="24">
    <location>
        <begin position="484"/>
        <end position="503"/>
    </location>
</feature>
<keyword evidence="10" id="KW-0999">Mitochondrion inner membrane</keyword>
<dbReference type="EMBL" id="HACG01046051">
    <property type="protein sequence ID" value="CEK92916.1"/>
    <property type="molecule type" value="Transcribed_RNA"/>
</dbReference>
<evidence type="ECO:0000256" key="14">
    <source>
        <dbReference type="ARBA" id="ARBA00022989"/>
    </source>
</evidence>
<dbReference type="GO" id="GO:0008750">
    <property type="term" value="F:proton-translocating NAD(P)+ transhydrogenase activity"/>
    <property type="evidence" value="ECO:0007669"/>
    <property type="project" value="UniProtKB-EC"/>
</dbReference>
<evidence type="ECO:0000259" key="25">
    <source>
        <dbReference type="SMART" id="SM01002"/>
    </source>
</evidence>
<comment type="function">
    <text evidence="20">The transhydrogenation between NADH and NADP is coupled to respiration and ATP hydrolysis and functions as a proton pump across the membrane. May play a role in reactive oxygen species (ROS) detoxification in the adrenal gland.</text>
</comment>
<dbReference type="CDD" id="cd05304">
    <property type="entry name" value="Rubrum_tdh"/>
    <property type="match status" value="1"/>
</dbReference>
<comment type="similarity">
    <text evidence="3">In the N-terminal section; belongs to the AlaDH/PNT family.</text>
</comment>
<evidence type="ECO:0000256" key="12">
    <source>
        <dbReference type="ARBA" id="ARBA00022946"/>
    </source>
</evidence>
<dbReference type="InterPro" id="IPR029035">
    <property type="entry name" value="DHS-like_NAD/FAD-binding_dom"/>
</dbReference>
<keyword evidence="11" id="KW-0521">NADP</keyword>
<dbReference type="GO" id="GO:0005743">
    <property type="term" value="C:mitochondrial inner membrane"/>
    <property type="evidence" value="ECO:0007669"/>
    <property type="project" value="UniProtKB-SubCell"/>
</dbReference>
<evidence type="ECO:0000256" key="4">
    <source>
        <dbReference type="ARBA" id="ARBA00011738"/>
    </source>
</evidence>
<dbReference type="Pfam" id="PF05222">
    <property type="entry name" value="AlaDh_PNT_N"/>
    <property type="match status" value="1"/>
</dbReference>
<evidence type="ECO:0000256" key="24">
    <source>
        <dbReference type="SAM" id="Phobius"/>
    </source>
</evidence>
<feature type="transmembrane region" description="Helical" evidence="24">
    <location>
        <begin position="604"/>
        <end position="621"/>
    </location>
</feature>
<evidence type="ECO:0000256" key="6">
    <source>
        <dbReference type="ARBA" id="ARBA00022475"/>
    </source>
</evidence>
<dbReference type="SUPFAM" id="SSF52467">
    <property type="entry name" value="DHS-like NAD/FAD-binding domain"/>
    <property type="match status" value="1"/>
</dbReference>
<feature type="transmembrane region" description="Helical" evidence="24">
    <location>
        <begin position="761"/>
        <end position="779"/>
    </location>
</feature>
<dbReference type="InterPro" id="IPR007698">
    <property type="entry name" value="AlaDH/PNT_NAD(H)-bd"/>
</dbReference>
<evidence type="ECO:0000256" key="13">
    <source>
        <dbReference type="ARBA" id="ARBA00022967"/>
    </source>
</evidence>
<dbReference type="FunFam" id="3.40.50.1220:FF:000002">
    <property type="entry name" value="NAD(P) transhydrogenase subunit beta"/>
    <property type="match status" value="1"/>
</dbReference>
<dbReference type="AlphaFoldDB" id="A0A0B7BKQ0"/>
<feature type="transmembrane region" description="Helical" evidence="24">
    <location>
        <begin position="718"/>
        <end position="740"/>
    </location>
</feature>
<dbReference type="InterPro" id="IPR036291">
    <property type="entry name" value="NAD(P)-bd_dom_sf"/>
</dbReference>
<keyword evidence="9" id="KW-0547">Nucleotide-binding</keyword>
<keyword evidence="13" id="KW-1278">Translocase</keyword>
<evidence type="ECO:0000256" key="17">
    <source>
        <dbReference type="ARBA" id="ARBA00023128"/>
    </source>
</evidence>
<dbReference type="PANTHER" id="PTHR10160">
    <property type="entry name" value="NAD(P) TRANSHYDROGENASE"/>
    <property type="match status" value="1"/>
</dbReference>
<dbReference type="InterPro" id="IPR007886">
    <property type="entry name" value="AlaDH/PNT_N"/>
</dbReference>
<evidence type="ECO:0000256" key="15">
    <source>
        <dbReference type="ARBA" id="ARBA00022990"/>
    </source>
</evidence>
<dbReference type="GO" id="GO:0050661">
    <property type="term" value="F:NADP binding"/>
    <property type="evidence" value="ECO:0007669"/>
    <property type="project" value="TreeGrafter"/>
</dbReference>
<dbReference type="FunFam" id="3.40.50.720:FF:000028">
    <property type="entry name" value="NAD(P) transhydrogenase subunit alpha"/>
    <property type="match status" value="1"/>
</dbReference>
<comment type="subcellular location">
    <subcellularLocation>
        <location evidence="2">Cell inner membrane</location>
        <topology evidence="2">Multi-pass membrane protein</topology>
    </subcellularLocation>
    <subcellularLocation>
        <location evidence="1">Mitochondrion inner membrane</location>
        <topology evidence="1">Multi-pass membrane protein</topology>
        <orientation evidence="1">Matrix side</orientation>
    </subcellularLocation>
</comment>
<dbReference type="EC" id="7.1.1.1" evidence="5"/>
<keyword evidence="8 24" id="KW-0812">Transmembrane</keyword>
<feature type="domain" description="Alanine dehydrogenase/pyridine nucleotide transhydrogenase N-terminal" evidence="26">
    <location>
        <begin position="57"/>
        <end position="190"/>
    </location>
</feature>
<comment type="similarity">
    <text evidence="21">In the C-terminal section; belongs to the PNT beta subunit family.</text>
</comment>
<feature type="domain" description="Alanine dehydrogenase/pyridine nucleotide transhydrogenase NAD(H)-binding" evidence="25">
    <location>
        <begin position="199"/>
        <end position="363"/>
    </location>
</feature>
<feature type="transmembrane region" description="Helical" evidence="24">
    <location>
        <begin position="839"/>
        <end position="859"/>
    </location>
</feature>
<reference evidence="27" key="1">
    <citation type="submission" date="2014-12" db="EMBL/GenBank/DDBJ databases">
        <title>Insight into the proteome of Arion vulgaris.</title>
        <authorList>
            <person name="Aradska J."/>
            <person name="Bulat T."/>
            <person name="Smidak R."/>
            <person name="Sarate P."/>
            <person name="Gangsoo J."/>
            <person name="Sialana F."/>
            <person name="Bilban M."/>
            <person name="Lubec G."/>
        </authorList>
    </citation>
    <scope>NUCLEOTIDE SEQUENCE</scope>
    <source>
        <tissue evidence="27">Skin</tissue>
    </source>
</reference>
<evidence type="ECO:0000259" key="26">
    <source>
        <dbReference type="SMART" id="SM01003"/>
    </source>
</evidence>
<feature type="transmembrane region" description="Helical" evidence="24">
    <location>
        <begin position="536"/>
        <end position="557"/>
    </location>
</feature>
<evidence type="ECO:0000256" key="1">
    <source>
        <dbReference type="ARBA" id="ARBA00004292"/>
    </source>
</evidence>
<proteinExistence type="inferred from homology"/>
<evidence type="ECO:0000256" key="18">
    <source>
        <dbReference type="ARBA" id="ARBA00023136"/>
    </source>
</evidence>
<keyword evidence="6" id="KW-1003">Cell membrane</keyword>
<feature type="transmembrane region" description="Helical" evidence="24">
    <location>
        <begin position="510"/>
        <end position="530"/>
    </location>
</feature>
<evidence type="ECO:0000256" key="23">
    <source>
        <dbReference type="ARBA" id="ARBA00079255"/>
    </source>
</evidence>
<evidence type="ECO:0000313" key="27">
    <source>
        <dbReference type="EMBL" id="CEK92916.1"/>
    </source>
</evidence>
<evidence type="ECO:0000256" key="7">
    <source>
        <dbReference type="ARBA" id="ARBA00022519"/>
    </source>
</evidence>
<evidence type="ECO:0000256" key="5">
    <source>
        <dbReference type="ARBA" id="ARBA00012943"/>
    </source>
</evidence>
<dbReference type="NCBIfam" id="TIGR00561">
    <property type="entry name" value="pntA"/>
    <property type="match status" value="1"/>
</dbReference>
<keyword evidence="14 24" id="KW-1133">Transmembrane helix</keyword>
<dbReference type="Gene3D" id="3.40.50.720">
    <property type="entry name" value="NAD(P)-binding Rossmann-like Domain"/>
    <property type="match status" value="2"/>
</dbReference>
<evidence type="ECO:0000256" key="22">
    <source>
        <dbReference type="ARBA" id="ARBA00074145"/>
    </source>
</evidence>
<feature type="transmembrane region" description="Helical" evidence="24">
    <location>
        <begin position="785"/>
        <end position="808"/>
    </location>
</feature>
<evidence type="ECO:0000256" key="3">
    <source>
        <dbReference type="ARBA" id="ARBA00005624"/>
    </source>
</evidence>
<keyword evidence="18 24" id="KW-0472">Membrane</keyword>
<dbReference type="Pfam" id="PF02233">
    <property type="entry name" value="PNTB"/>
    <property type="match status" value="1"/>
</dbReference>
<dbReference type="NCBIfam" id="NF006942">
    <property type="entry name" value="PRK09424.1"/>
    <property type="match status" value="1"/>
</dbReference>
<evidence type="ECO:0000256" key="8">
    <source>
        <dbReference type="ARBA" id="ARBA00022692"/>
    </source>
</evidence>
<evidence type="ECO:0000256" key="16">
    <source>
        <dbReference type="ARBA" id="ARBA00023027"/>
    </source>
</evidence>
<keyword evidence="16" id="KW-0520">NAD</keyword>
<dbReference type="SUPFAM" id="SSF51735">
    <property type="entry name" value="NAD(P)-binding Rossmann-fold domains"/>
    <property type="match status" value="1"/>
</dbReference>